<keyword evidence="3" id="KW-1185">Reference proteome</keyword>
<organism evidence="2 3">
    <name type="scientific">Halosimplex carlsbadense 2-9-1</name>
    <dbReference type="NCBI Taxonomy" id="797114"/>
    <lineage>
        <taxon>Archaea</taxon>
        <taxon>Methanobacteriati</taxon>
        <taxon>Methanobacteriota</taxon>
        <taxon>Stenosarchaea group</taxon>
        <taxon>Halobacteria</taxon>
        <taxon>Halobacteriales</taxon>
        <taxon>Haloarculaceae</taxon>
        <taxon>Halosimplex</taxon>
    </lineage>
</organism>
<gene>
    <name evidence="2" type="ORF">C475_19293</name>
</gene>
<accession>M0CD14</accession>
<dbReference type="InterPro" id="IPR011008">
    <property type="entry name" value="Dimeric_a/b-barrel"/>
</dbReference>
<dbReference type="InterPro" id="IPR050744">
    <property type="entry name" value="AI-2_Isomerase_LsrG"/>
</dbReference>
<reference evidence="2" key="1">
    <citation type="journal article" date="2014" name="PLoS Genet.">
        <title>Phylogenetically driven sequencing of extremely halophilic archaea reveals strategies for static and dynamic osmo-response.</title>
        <authorList>
            <person name="Becker E.A."/>
            <person name="Seitzer P.M."/>
            <person name="Tritt A."/>
            <person name="Larsen D."/>
            <person name="Krusor M."/>
            <person name="Yao A.I."/>
            <person name="Wu D."/>
            <person name="Madern D."/>
            <person name="Eisen J.A."/>
            <person name="Darling A.E."/>
            <person name="Facciotti M.T."/>
        </authorList>
    </citation>
    <scope>NUCLEOTIDE SEQUENCE [LARGE SCALE GENOMIC DNA]</scope>
    <source>
        <strain evidence="2">2-9-1</strain>
    </source>
</reference>
<evidence type="ECO:0000313" key="2">
    <source>
        <dbReference type="EMBL" id="ELZ21135.1"/>
    </source>
</evidence>
<dbReference type="Proteomes" id="UP000011626">
    <property type="component" value="Unassembled WGS sequence"/>
</dbReference>
<proteinExistence type="predicted"/>
<evidence type="ECO:0000313" key="3">
    <source>
        <dbReference type="Proteomes" id="UP000011626"/>
    </source>
</evidence>
<dbReference type="PANTHER" id="PTHR33336">
    <property type="entry name" value="QUINOL MONOOXYGENASE YGIN-RELATED"/>
    <property type="match status" value="1"/>
</dbReference>
<dbReference type="GO" id="GO:0004497">
    <property type="term" value="F:monooxygenase activity"/>
    <property type="evidence" value="ECO:0007669"/>
    <property type="project" value="UniProtKB-KW"/>
</dbReference>
<dbReference type="SUPFAM" id="SSF54909">
    <property type="entry name" value="Dimeric alpha+beta barrel"/>
    <property type="match status" value="1"/>
</dbReference>
<sequence length="101" mass="11586">MVIIYATFPIDPQHREEATELMRELAEQSRSEDGVIEYRVGADIEDPNTFRFFERYEDEAAFGAHAETEHFEEFESALPDVLAGEPTVTRFDIDSVADLEL</sequence>
<dbReference type="PANTHER" id="PTHR33336:SF15">
    <property type="entry name" value="ABM DOMAIN-CONTAINING PROTEIN"/>
    <property type="match status" value="1"/>
</dbReference>
<keyword evidence="2" id="KW-0503">Monooxygenase</keyword>
<keyword evidence="2" id="KW-0560">Oxidoreductase</keyword>
<comment type="caution">
    <text evidence="2">The sequence shown here is derived from an EMBL/GenBank/DDBJ whole genome shotgun (WGS) entry which is preliminary data.</text>
</comment>
<dbReference type="STRING" id="797114.C475_19293"/>
<feature type="domain" description="ABM" evidence="1">
    <location>
        <begin position="2"/>
        <end position="91"/>
    </location>
</feature>
<dbReference type="EMBL" id="AOIU01000043">
    <property type="protein sequence ID" value="ELZ21135.1"/>
    <property type="molecule type" value="Genomic_DNA"/>
</dbReference>
<dbReference type="OrthoDB" id="8931at2157"/>
<dbReference type="Gene3D" id="3.30.70.100">
    <property type="match status" value="1"/>
</dbReference>
<evidence type="ECO:0000259" key="1">
    <source>
        <dbReference type="PROSITE" id="PS51725"/>
    </source>
</evidence>
<dbReference type="AlphaFoldDB" id="M0CD14"/>
<dbReference type="PROSITE" id="PS51725">
    <property type="entry name" value="ABM"/>
    <property type="match status" value="1"/>
</dbReference>
<name>M0CD14_9EURY</name>
<dbReference type="InterPro" id="IPR007138">
    <property type="entry name" value="ABM_dom"/>
</dbReference>
<dbReference type="Pfam" id="PF03992">
    <property type="entry name" value="ABM"/>
    <property type="match status" value="1"/>
</dbReference>
<dbReference type="RefSeq" id="WP_006885523.1">
    <property type="nucleotide sequence ID" value="NZ_AOIU01000043.1"/>
</dbReference>
<protein>
    <submittedName>
        <fullName evidence="2">Antibiotic biosynthesis monooxygenase</fullName>
    </submittedName>
</protein>
<dbReference type="eggNOG" id="arCOG04806">
    <property type="taxonomic scope" value="Archaea"/>
</dbReference>